<accession>A0AAP0EM36</accession>
<evidence type="ECO:0000313" key="2">
    <source>
        <dbReference type="Proteomes" id="UP001419268"/>
    </source>
</evidence>
<dbReference type="AlphaFoldDB" id="A0AAP0EM36"/>
<protein>
    <submittedName>
        <fullName evidence="1">Uncharacterized protein</fullName>
    </submittedName>
</protein>
<keyword evidence="2" id="KW-1185">Reference proteome</keyword>
<dbReference type="EMBL" id="JBBNAG010000011">
    <property type="protein sequence ID" value="KAK9094282.1"/>
    <property type="molecule type" value="Genomic_DNA"/>
</dbReference>
<gene>
    <name evidence="1" type="ORF">Scep_025751</name>
</gene>
<reference evidence="1 2" key="1">
    <citation type="submission" date="2024-01" db="EMBL/GenBank/DDBJ databases">
        <title>Genome assemblies of Stephania.</title>
        <authorList>
            <person name="Yang L."/>
        </authorList>
    </citation>
    <scope>NUCLEOTIDE SEQUENCE [LARGE SCALE GENOMIC DNA]</scope>
    <source>
        <strain evidence="1">JXDWG</strain>
        <tissue evidence="1">Leaf</tissue>
    </source>
</reference>
<sequence length="87" mass="9579">MGLEPALGHHRLFNQCLRTVSPLPIFTSSLASSTLTPSRFETILIASERDSSVYLEKFSTATTLPVTGIFRRKPTSSNEIDISPKGR</sequence>
<comment type="caution">
    <text evidence="1">The sequence shown here is derived from an EMBL/GenBank/DDBJ whole genome shotgun (WGS) entry which is preliminary data.</text>
</comment>
<organism evidence="1 2">
    <name type="scientific">Stephania cephalantha</name>
    <dbReference type="NCBI Taxonomy" id="152367"/>
    <lineage>
        <taxon>Eukaryota</taxon>
        <taxon>Viridiplantae</taxon>
        <taxon>Streptophyta</taxon>
        <taxon>Embryophyta</taxon>
        <taxon>Tracheophyta</taxon>
        <taxon>Spermatophyta</taxon>
        <taxon>Magnoliopsida</taxon>
        <taxon>Ranunculales</taxon>
        <taxon>Menispermaceae</taxon>
        <taxon>Menispermoideae</taxon>
        <taxon>Cissampelideae</taxon>
        <taxon>Stephania</taxon>
    </lineage>
</organism>
<proteinExistence type="predicted"/>
<dbReference type="Proteomes" id="UP001419268">
    <property type="component" value="Unassembled WGS sequence"/>
</dbReference>
<evidence type="ECO:0000313" key="1">
    <source>
        <dbReference type="EMBL" id="KAK9094282.1"/>
    </source>
</evidence>
<name>A0AAP0EM36_9MAGN</name>